<dbReference type="InterPro" id="IPR051790">
    <property type="entry name" value="Cytochrome_c-biogenesis_DsbD"/>
</dbReference>
<dbReference type="EMBL" id="JAHBCL010000007">
    <property type="protein sequence ID" value="MBS7526106.1"/>
    <property type="molecule type" value="Genomic_DNA"/>
</dbReference>
<protein>
    <submittedName>
        <fullName evidence="8">Cytochrome c biogenesis protein CcdA</fullName>
    </submittedName>
</protein>
<reference evidence="8 9" key="1">
    <citation type="submission" date="2021-05" db="EMBL/GenBank/DDBJ databases">
        <title>Fusibacter ferrireducens sp. nov., an anaerobic, sulfur- and Fe-reducing bacterium isolated from the mangrove sediment.</title>
        <authorList>
            <person name="Qiu D."/>
        </authorList>
    </citation>
    <scope>NUCLEOTIDE SEQUENCE [LARGE SCALE GENOMIC DNA]</scope>
    <source>
        <strain evidence="8 9">DSM 12116</strain>
    </source>
</reference>
<keyword evidence="5 6" id="KW-0472">Membrane</keyword>
<proteinExistence type="inferred from homology"/>
<evidence type="ECO:0000256" key="1">
    <source>
        <dbReference type="ARBA" id="ARBA00004141"/>
    </source>
</evidence>
<feature type="domain" description="Cytochrome C biogenesis protein transmembrane" evidence="7">
    <location>
        <begin position="8"/>
        <end position="186"/>
    </location>
</feature>
<feature type="transmembrane region" description="Helical" evidence="6">
    <location>
        <begin position="164"/>
        <end position="186"/>
    </location>
</feature>
<keyword evidence="3 6" id="KW-0812">Transmembrane</keyword>
<keyword evidence="9" id="KW-1185">Reference proteome</keyword>
<evidence type="ECO:0000256" key="6">
    <source>
        <dbReference type="SAM" id="Phobius"/>
    </source>
</evidence>
<evidence type="ECO:0000256" key="5">
    <source>
        <dbReference type="ARBA" id="ARBA00023136"/>
    </source>
</evidence>
<evidence type="ECO:0000313" key="8">
    <source>
        <dbReference type="EMBL" id="MBS7526106.1"/>
    </source>
</evidence>
<evidence type="ECO:0000256" key="3">
    <source>
        <dbReference type="ARBA" id="ARBA00022692"/>
    </source>
</evidence>
<gene>
    <name evidence="8" type="ORF">KHM83_05420</name>
</gene>
<evidence type="ECO:0000256" key="2">
    <source>
        <dbReference type="ARBA" id="ARBA00006143"/>
    </source>
</evidence>
<feature type="transmembrane region" description="Helical" evidence="6">
    <location>
        <begin position="85"/>
        <end position="105"/>
    </location>
</feature>
<organism evidence="8 9">
    <name type="scientific">Fusibacter paucivorans</name>
    <dbReference type="NCBI Taxonomy" id="76009"/>
    <lineage>
        <taxon>Bacteria</taxon>
        <taxon>Bacillati</taxon>
        <taxon>Bacillota</taxon>
        <taxon>Clostridia</taxon>
        <taxon>Eubacteriales</taxon>
        <taxon>Eubacteriales Family XII. Incertae Sedis</taxon>
        <taxon>Fusibacter</taxon>
    </lineage>
</organism>
<feature type="transmembrane region" description="Helical" evidence="6">
    <location>
        <begin position="6"/>
        <end position="34"/>
    </location>
</feature>
<accession>A0ABS5PM28</accession>
<evidence type="ECO:0000259" key="7">
    <source>
        <dbReference type="Pfam" id="PF02683"/>
    </source>
</evidence>
<evidence type="ECO:0000256" key="4">
    <source>
        <dbReference type="ARBA" id="ARBA00022989"/>
    </source>
</evidence>
<dbReference type="Pfam" id="PF02683">
    <property type="entry name" value="DsbD_TM"/>
    <property type="match status" value="1"/>
</dbReference>
<sequence length="233" mass="25507">MIIQVNAWAAFTAGIASFFSPCLLPLIPAYIMYLTGSYDVEDIKLQRRKAIIQTLGFILGFTIVFILMGVTASAVGKLFASNKAWLSRVAGIFILFFGLNMLGILKLPFMHQDYRKQFVLKKTTPLYAVGMGMAFAFGWTPCFGPIIGAILASTTAFSSNVSEGVYLLTIYSLGMAIPFLLTAIFIDFVQNHLVALNKHMSWLNKLAGLTLCLLGLLMLLGKLGPLVSSLFNL</sequence>
<evidence type="ECO:0000313" key="9">
    <source>
        <dbReference type="Proteomes" id="UP000746471"/>
    </source>
</evidence>
<feature type="transmembrane region" description="Helical" evidence="6">
    <location>
        <begin position="55"/>
        <end position="79"/>
    </location>
</feature>
<comment type="subcellular location">
    <subcellularLocation>
        <location evidence="1">Membrane</location>
        <topology evidence="1">Multi-pass membrane protein</topology>
    </subcellularLocation>
</comment>
<dbReference type="RefSeq" id="WP_213235890.1">
    <property type="nucleotide sequence ID" value="NZ_JAHBCL010000007.1"/>
</dbReference>
<comment type="similarity">
    <text evidence="2">Belongs to the DsbD family.</text>
</comment>
<dbReference type="PANTHER" id="PTHR31272:SF4">
    <property type="entry name" value="CYTOCHROME C-TYPE BIOGENESIS PROTEIN HI_1454-RELATED"/>
    <property type="match status" value="1"/>
</dbReference>
<keyword evidence="4 6" id="KW-1133">Transmembrane helix</keyword>
<dbReference type="InterPro" id="IPR003834">
    <property type="entry name" value="Cyt_c_assmbl_TM_dom"/>
</dbReference>
<dbReference type="Proteomes" id="UP000746471">
    <property type="component" value="Unassembled WGS sequence"/>
</dbReference>
<dbReference type="PANTHER" id="PTHR31272">
    <property type="entry name" value="CYTOCHROME C-TYPE BIOGENESIS PROTEIN HI_1454-RELATED"/>
    <property type="match status" value="1"/>
</dbReference>
<name>A0ABS5PM28_9FIRM</name>
<comment type="caution">
    <text evidence="8">The sequence shown here is derived from an EMBL/GenBank/DDBJ whole genome shotgun (WGS) entry which is preliminary data.</text>
</comment>
<feature type="transmembrane region" description="Helical" evidence="6">
    <location>
        <begin position="126"/>
        <end position="152"/>
    </location>
</feature>
<feature type="transmembrane region" description="Helical" evidence="6">
    <location>
        <begin position="206"/>
        <end position="227"/>
    </location>
</feature>